<name>A0AAV5LPX6_9ROSI</name>
<organism evidence="1 2">
    <name type="scientific">Rubroshorea leprosula</name>
    <dbReference type="NCBI Taxonomy" id="152421"/>
    <lineage>
        <taxon>Eukaryota</taxon>
        <taxon>Viridiplantae</taxon>
        <taxon>Streptophyta</taxon>
        <taxon>Embryophyta</taxon>
        <taxon>Tracheophyta</taxon>
        <taxon>Spermatophyta</taxon>
        <taxon>Magnoliopsida</taxon>
        <taxon>eudicotyledons</taxon>
        <taxon>Gunneridae</taxon>
        <taxon>Pentapetalae</taxon>
        <taxon>rosids</taxon>
        <taxon>malvids</taxon>
        <taxon>Malvales</taxon>
        <taxon>Dipterocarpaceae</taxon>
        <taxon>Rubroshorea</taxon>
    </lineage>
</organism>
<evidence type="ECO:0000313" key="2">
    <source>
        <dbReference type="Proteomes" id="UP001054252"/>
    </source>
</evidence>
<proteinExistence type="predicted"/>
<accession>A0AAV5LPX6</accession>
<reference evidence="1 2" key="1">
    <citation type="journal article" date="2021" name="Commun. Biol.">
        <title>The genome of Shorea leprosula (Dipterocarpaceae) highlights the ecological relevance of drought in aseasonal tropical rainforests.</title>
        <authorList>
            <person name="Ng K.K.S."/>
            <person name="Kobayashi M.J."/>
            <person name="Fawcett J.A."/>
            <person name="Hatakeyama M."/>
            <person name="Paape T."/>
            <person name="Ng C.H."/>
            <person name="Ang C.C."/>
            <person name="Tnah L.H."/>
            <person name="Lee C.T."/>
            <person name="Nishiyama T."/>
            <person name="Sese J."/>
            <person name="O'Brien M.J."/>
            <person name="Copetti D."/>
            <person name="Mohd Noor M.I."/>
            <person name="Ong R.C."/>
            <person name="Putra M."/>
            <person name="Sireger I.Z."/>
            <person name="Indrioko S."/>
            <person name="Kosugi Y."/>
            <person name="Izuno A."/>
            <person name="Isagi Y."/>
            <person name="Lee S.L."/>
            <person name="Shimizu K.K."/>
        </authorList>
    </citation>
    <scope>NUCLEOTIDE SEQUENCE [LARGE SCALE GENOMIC DNA]</scope>
    <source>
        <strain evidence="1">214</strain>
    </source>
</reference>
<dbReference type="Proteomes" id="UP001054252">
    <property type="component" value="Unassembled WGS sequence"/>
</dbReference>
<gene>
    <name evidence="1" type="ORF">SLEP1_g47273</name>
</gene>
<dbReference type="EMBL" id="BPVZ01000135">
    <property type="protein sequence ID" value="GKV39515.1"/>
    <property type="molecule type" value="Genomic_DNA"/>
</dbReference>
<keyword evidence="2" id="KW-1185">Reference proteome</keyword>
<protein>
    <submittedName>
        <fullName evidence="1">Uncharacterized protein</fullName>
    </submittedName>
</protein>
<comment type="caution">
    <text evidence="1">The sequence shown here is derived from an EMBL/GenBank/DDBJ whole genome shotgun (WGS) entry which is preliminary data.</text>
</comment>
<sequence>MKGDLGNFAAAVKLEEMKKCLFNSCVCGSNQKGRITKGAAARQWENLKKSEGFFQEWYWALLGKYRLWLW</sequence>
<dbReference type="AlphaFoldDB" id="A0AAV5LPX6"/>
<evidence type="ECO:0000313" key="1">
    <source>
        <dbReference type="EMBL" id="GKV39515.1"/>
    </source>
</evidence>